<dbReference type="AlphaFoldDB" id="A0A7T7UY52"/>
<evidence type="ECO:0000313" key="2">
    <source>
        <dbReference type="Proteomes" id="UP000595426"/>
    </source>
</evidence>
<organism evidence="1 2">
    <name type="scientific">Elizabethkingia bruuniana</name>
    <dbReference type="NCBI Taxonomy" id="1756149"/>
    <lineage>
        <taxon>Bacteria</taxon>
        <taxon>Pseudomonadati</taxon>
        <taxon>Bacteroidota</taxon>
        <taxon>Flavobacteriia</taxon>
        <taxon>Flavobacteriales</taxon>
        <taxon>Weeksellaceae</taxon>
        <taxon>Elizabethkingia</taxon>
    </lineage>
</organism>
<dbReference type="OrthoDB" id="1450227at2"/>
<sequence>MEFNIRSQVIRGANDDKWVIFPKIEKGVVKDLVVGVLSKNETYLTFYNIDTNDKYYTSNISLFDEAFKTYQKRKGSIALNASIKPMAFKGDGTGCSEEQPCKDIEEVEINVPAKPDDGGGTPPLPIPPNPGWNPTEPPKGKCPEYQDCTDYGAPSTPVDEWVKQHIDDRNLKNNKCANDVYQTLKSRAGLFNNLLGDFKGSSSILNLSFNVKPISSKPGALIMGQTLVSADMIKNGYISIDMNTEAMGSSPLGIATTFIHEMVHAKMIHDLVNAGWDGAKSIKEINSENLPTLLEAYRKEYYQGEDAQHRFISEYYIPKIVAALGQFDGYNHSKADYENLVWTGLQQTDAYRALSQAKKDKITEANNTFNSKSPCGK</sequence>
<reference evidence="1 2" key="1">
    <citation type="submission" date="2020-12" db="EMBL/GenBank/DDBJ databases">
        <title>FDA dAtabase for Regulatory Grade micrObial Sequences (FDA-ARGOS): Supporting development and validation of Infectious Disease Dx tests.</title>
        <authorList>
            <person name="Kerrigan L."/>
            <person name="Long C."/>
            <person name="Tallon L."/>
            <person name="Sadzewicz L."/>
            <person name="Zhao X."/>
            <person name="Boylan J."/>
            <person name="Ott S."/>
            <person name="Bowen H."/>
            <person name="Vavikolanu K."/>
            <person name="Mehta A."/>
            <person name="Aluvathingal J."/>
            <person name="Nadendla S."/>
            <person name="Yan Y."/>
            <person name="Sichtig H."/>
        </authorList>
    </citation>
    <scope>NUCLEOTIDE SEQUENCE [LARGE SCALE GENOMIC DNA]</scope>
    <source>
        <strain evidence="1 2">FDAARGOS_1031</strain>
    </source>
</reference>
<gene>
    <name evidence="1" type="ORF">I6H88_18300</name>
</gene>
<evidence type="ECO:0000313" key="1">
    <source>
        <dbReference type="EMBL" id="QQN58358.1"/>
    </source>
</evidence>
<dbReference type="EMBL" id="CP067018">
    <property type="protein sequence ID" value="QQN58358.1"/>
    <property type="molecule type" value="Genomic_DNA"/>
</dbReference>
<dbReference type="Proteomes" id="UP000595426">
    <property type="component" value="Chromosome"/>
</dbReference>
<protein>
    <submittedName>
        <fullName evidence="1">Uncharacterized protein</fullName>
    </submittedName>
</protein>
<dbReference type="KEGG" id="egm:AYC65_07600"/>
<proteinExistence type="predicted"/>
<accession>A0A7T7UY52</accession>
<name>A0A7T7UY52_9FLAO</name>
<keyword evidence="2" id="KW-1185">Reference proteome</keyword>